<keyword evidence="2" id="KW-0862">Zinc</keyword>
<dbReference type="EMBL" id="KN837166">
    <property type="protein sequence ID" value="KIJ37805.1"/>
    <property type="molecule type" value="Genomic_DNA"/>
</dbReference>
<feature type="region of interest" description="Disordered" evidence="3">
    <location>
        <begin position="244"/>
        <end position="274"/>
    </location>
</feature>
<dbReference type="Proteomes" id="UP000054279">
    <property type="component" value="Unassembled WGS sequence"/>
</dbReference>
<feature type="compositionally biased region" description="Acidic residues" evidence="3">
    <location>
        <begin position="334"/>
        <end position="344"/>
    </location>
</feature>
<dbReference type="InterPro" id="IPR001878">
    <property type="entry name" value="Znf_CCHC"/>
</dbReference>
<sequence length="401" mass="45363">MAEEKVNTLLHKEAPEEALLEAAQEVHTIHFQLDQNTSLCEADLMPEQQVRFSANTGKNINSPPREYGVNPIHEVHKARPEADAPLPQQIMSALLMIAQLDGAVVNRATEYSGIQQMVRQAMQNASQEAEPEKTFLAKAGVKMGNPPTYSGESNLEKFKSWVCLIDEAQEWFYHQKWFMPILSLNKVAVNYDNIMQGSMTMQQLHQELLKLAKQMIELQMLLKKGFTPEFSSIDELVDEVGGGNVRANPAYGKNPAQPGNTVNRPTQSNPSRNAVKTNNTVVCYNCNQPGHIQPNCPFANEDRRVAGARIEEVILEEDEGQIEESDEGAPHPEEEQDWEDQPEEDDQQYHFNDDEYKMKSIDEEVVHVNAVIKALGYNDCRRLYGIRVWEAETDLRVFAVV</sequence>
<evidence type="ECO:0000256" key="2">
    <source>
        <dbReference type="PROSITE-ProRule" id="PRU00047"/>
    </source>
</evidence>
<evidence type="ECO:0000259" key="4">
    <source>
        <dbReference type="PROSITE" id="PS50158"/>
    </source>
</evidence>
<dbReference type="SUPFAM" id="SSF57756">
    <property type="entry name" value="Retrovirus zinc finger-like domains"/>
    <property type="match status" value="1"/>
</dbReference>
<evidence type="ECO:0000256" key="1">
    <source>
        <dbReference type="ARBA" id="ARBA00022664"/>
    </source>
</evidence>
<dbReference type="Gene3D" id="4.10.60.10">
    <property type="entry name" value="Zinc finger, CCHC-type"/>
    <property type="match status" value="1"/>
</dbReference>
<gene>
    <name evidence="5" type="ORF">M422DRAFT_259665</name>
</gene>
<dbReference type="OrthoDB" id="7486164at2759"/>
<evidence type="ECO:0000313" key="6">
    <source>
        <dbReference type="Proteomes" id="UP000054279"/>
    </source>
</evidence>
<keyword evidence="2" id="KW-0863">Zinc-finger</keyword>
<feature type="region of interest" description="Disordered" evidence="3">
    <location>
        <begin position="315"/>
        <end position="344"/>
    </location>
</feature>
<protein>
    <recommendedName>
        <fullName evidence="4">CCHC-type domain-containing protein</fullName>
    </recommendedName>
</protein>
<reference evidence="5 6" key="1">
    <citation type="submission" date="2014-06" db="EMBL/GenBank/DDBJ databases">
        <title>Evolutionary Origins and Diversification of the Mycorrhizal Mutualists.</title>
        <authorList>
            <consortium name="DOE Joint Genome Institute"/>
            <consortium name="Mycorrhizal Genomics Consortium"/>
            <person name="Kohler A."/>
            <person name="Kuo A."/>
            <person name="Nagy L.G."/>
            <person name="Floudas D."/>
            <person name="Copeland A."/>
            <person name="Barry K.W."/>
            <person name="Cichocki N."/>
            <person name="Veneault-Fourrey C."/>
            <person name="LaButti K."/>
            <person name="Lindquist E.A."/>
            <person name="Lipzen A."/>
            <person name="Lundell T."/>
            <person name="Morin E."/>
            <person name="Murat C."/>
            <person name="Riley R."/>
            <person name="Ohm R."/>
            <person name="Sun H."/>
            <person name="Tunlid A."/>
            <person name="Henrissat B."/>
            <person name="Grigoriev I.V."/>
            <person name="Hibbett D.S."/>
            <person name="Martin F."/>
        </authorList>
    </citation>
    <scope>NUCLEOTIDE SEQUENCE [LARGE SCALE GENOMIC DNA]</scope>
    <source>
        <strain evidence="5 6">SS14</strain>
    </source>
</reference>
<proteinExistence type="predicted"/>
<evidence type="ECO:0000256" key="3">
    <source>
        <dbReference type="SAM" id="MobiDB-lite"/>
    </source>
</evidence>
<feature type="domain" description="CCHC-type" evidence="4">
    <location>
        <begin position="283"/>
        <end position="297"/>
    </location>
</feature>
<dbReference type="GO" id="GO:0008270">
    <property type="term" value="F:zinc ion binding"/>
    <property type="evidence" value="ECO:0007669"/>
    <property type="project" value="UniProtKB-KW"/>
</dbReference>
<feature type="compositionally biased region" description="Acidic residues" evidence="3">
    <location>
        <begin position="315"/>
        <end position="327"/>
    </location>
</feature>
<dbReference type="Pfam" id="PF00098">
    <property type="entry name" value="zf-CCHC"/>
    <property type="match status" value="1"/>
</dbReference>
<accession>A0A0C9VJI7</accession>
<feature type="compositionally biased region" description="Polar residues" evidence="3">
    <location>
        <begin position="257"/>
        <end position="274"/>
    </location>
</feature>
<keyword evidence="1" id="KW-0507">mRNA processing</keyword>
<dbReference type="GO" id="GO:0003676">
    <property type="term" value="F:nucleic acid binding"/>
    <property type="evidence" value="ECO:0007669"/>
    <property type="project" value="InterPro"/>
</dbReference>
<evidence type="ECO:0000313" key="5">
    <source>
        <dbReference type="EMBL" id="KIJ37805.1"/>
    </source>
</evidence>
<keyword evidence="2" id="KW-0479">Metal-binding</keyword>
<dbReference type="GO" id="GO:0006397">
    <property type="term" value="P:mRNA processing"/>
    <property type="evidence" value="ECO:0007669"/>
    <property type="project" value="UniProtKB-KW"/>
</dbReference>
<dbReference type="AlphaFoldDB" id="A0A0C9VJI7"/>
<dbReference type="InterPro" id="IPR036875">
    <property type="entry name" value="Znf_CCHC_sf"/>
</dbReference>
<name>A0A0C9VJI7_SPHS4</name>
<keyword evidence="6" id="KW-1185">Reference proteome</keyword>
<dbReference type="SMART" id="SM00343">
    <property type="entry name" value="ZnF_C2HC"/>
    <property type="match status" value="1"/>
</dbReference>
<dbReference type="HOGENOM" id="CLU_012886_5_0_1"/>
<dbReference type="PROSITE" id="PS50158">
    <property type="entry name" value="ZF_CCHC"/>
    <property type="match status" value="1"/>
</dbReference>
<organism evidence="5 6">
    <name type="scientific">Sphaerobolus stellatus (strain SS14)</name>
    <dbReference type="NCBI Taxonomy" id="990650"/>
    <lineage>
        <taxon>Eukaryota</taxon>
        <taxon>Fungi</taxon>
        <taxon>Dikarya</taxon>
        <taxon>Basidiomycota</taxon>
        <taxon>Agaricomycotina</taxon>
        <taxon>Agaricomycetes</taxon>
        <taxon>Phallomycetidae</taxon>
        <taxon>Geastrales</taxon>
        <taxon>Sphaerobolaceae</taxon>
        <taxon>Sphaerobolus</taxon>
    </lineage>
</organism>